<evidence type="ECO:0000313" key="2">
    <source>
        <dbReference type="EMBL" id="SCW62277.1"/>
    </source>
</evidence>
<gene>
    <name evidence="2" type="ORF">SAMN02927928_2292</name>
</gene>
<keyword evidence="3" id="KW-1185">Reference proteome</keyword>
<organism evidence="2 3">
    <name type="scientific">Asticcacaulis taihuensis</name>
    <dbReference type="NCBI Taxonomy" id="260084"/>
    <lineage>
        <taxon>Bacteria</taxon>
        <taxon>Pseudomonadati</taxon>
        <taxon>Pseudomonadota</taxon>
        <taxon>Alphaproteobacteria</taxon>
        <taxon>Caulobacterales</taxon>
        <taxon>Caulobacteraceae</taxon>
        <taxon>Asticcacaulis</taxon>
    </lineage>
</organism>
<dbReference type="PANTHER" id="PTHR42830:SF1">
    <property type="entry name" value="OSMOTICALLY INDUCIBLE FAMILY PROTEIN"/>
    <property type="match status" value="1"/>
</dbReference>
<dbReference type="EMBL" id="FMTS01000003">
    <property type="protein sequence ID" value="SCW62277.1"/>
    <property type="molecule type" value="Genomic_DNA"/>
</dbReference>
<sequence>MIRTAQAHWAGNGQQGEGSLTTQSKVLNNQPYSFKLRFENADGQAGTNPEELIAAAHSGCFSMALAFALGASGFTADSIDTEATVKLDPVEGGFAITGITLKLTAKIPGISKDQFDAIAAGAKANCPVSKALSSVQITLEATLL</sequence>
<dbReference type="OrthoDB" id="9807532at2"/>
<dbReference type="InterPro" id="IPR052707">
    <property type="entry name" value="OsmC_Ohr_Peroxiredoxin"/>
</dbReference>
<evidence type="ECO:0000313" key="3">
    <source>
        <dbReference type="Proteomes" id="UP000199150"/>
    </source>
</evidence>
<dbReference type="InterPro" id="IPR019904">
    <property type="entry name" value="Peroxiredoxin_OsmC"/>
</dbReference>
<dbReference type="InterPro" id="IPR003718">
    <property type="entry name" value="OsmC/Ohr_fam"/>
</dbReference>
<reference evidence="3" key="1">
    <citation type="submission" date="2016-10" db="EMBL/GenBank/DDBJ databases">
        <authorList>
            <person name="Varghese N."/>
            <person name="Submissions S."/>
        </authorList>
    </citation>
    <scope>NUCLEOTIDE SEQUENCE [LARGE SCALE GENOMIC DNA]</scope>
    <source>
        <strain evidence="3">CGMCC 1.3431</strain>
    </source>
</reference>
<dbReference type="STRING" id="260084.SAMN02927928_2292"/>
<name>A0A1G4RZY9_9CAUL</name>
<dbReference type="NCBIfam" id="TIGR03562">
    <property type="entry name" value="osmo_induc_OsmC"/>
    <property type="match status" value="1"/>
</dbReference>
<dbReference type="Proteomes" id="UP000199150">
    <property type="component" value="Unassembled WGS sequence"/>
</dbReference>
<accession>A0A1G4RZY9</accession>
<dbReference type="Gene3D" id="3.30.300.20">
    <property type="match status" value="1"/>
</dbReference>
<protein>
    <submittedName>
        <fullName evidence="2">Osmotically inducible protein OsmC</fullName>
    </submittedName>
</protein>
<dbReference type="SUPFAM" id="SSF82784">
    <property type="entry name" value="OsmC-like"/>
    <property type="match status" value="1"/>
</dbReference>
<dbReference type="PANTHER" id="PTHR42830">
    <property type="entry name" value="OSMOTICALLY INDUCIBLE FAMILY PROTEIN"/>
    <property type="match status" value="1"/>
</dbReference>
<dbReference type="GO" id="GO:0006979">
    <property type="term" value="P:response to oxidative stress"/>
    <property type="evidence" value="ECO:0007669"/>
    <property type="project" value="InterPro"/>
</dbReference>
<dbReference type="RefSeq" id="WP_090647881.1">
    <property type="nucleotide sequence ID" value="NZ_CBCRYE010000001.1"/>
</dbReference>
<dbReference type="Pfam" id="PF02566">
    <property type="entry name" value="OsmC"/>
    <property type="match status" value="1"/>
</dbReference>
<dbReference type="GO" id="GO:0004601">
    <property type="term" value="F:peroxidase activity"/>
    <property type="evidence" value="ECO:0007669"/>
    <property type="project" value="InterPro"/>
</dbReference>
<dbReference type="InterPro" id="IPR036102">
    <property type="entry name" value="OsmC/Ohrsf"/>
</dbReference>
<proteinExistence type="predicted"/>
<evidence type="ECO:0000256" key="1">
    <source>
        <dbReference type="SAM" id="MobiDB-lite"/>
    </source>
</evidence>
<dbReference type="AlphaFoldDB" id="A0A1G4RZY9"/>
<dbReference type="InterPro" id="IPR015946">
    <property type="entry name" value="KH_dom-like_a/b"/>
</dbReference>
<feature type="region of interest" description="Disordered" evidence="1">
    <location>
        <begin position="1"/>
        <end position="20"/>
    </location>
</feature>